<gene>
    <name evidence="1" type="ORF">CIT40_22645</name>
</gene>
<dbReference type="AlphaFoldDB" id="A0A2U8PXR2"/>
<protein>
    <submittedName>
        <fullName evidence="1">Uncharacterized protein</fullName>
    </submittedName>
</protein>
<sequence>MAKMSISEVKAMLASEKANALAAMSAARLAEERADAMDYYLGDMRKDMPAQDGRSRAVSTDVADTIEGLMPQLMDIFAGSDEVVRFEPVGPEDVAAAQQETDYVNHVFMQQNGGFMVLYSFIKDALLSKAGIVKVWWEEREEESRETYYDLTDDQFALLAQDVAESNGAMKIVAHTMHDGNDREDMLQAPLEVG</sequence>
<dbReference type="Pfam" id="PF23899">
    <property type="entry name" value="SU10_portal"/>
    <property type="match status" value="1"/>
</dbReference>
<accession>A0A2U8PXR2</accession>
<evidence type="ECO:0000313" key="2">
    <source>
        <dbReference type="Proteomes" id="UP000215884"/>
    </source>
</evidence>
<dbReference type="KEGG" id="brq:CIT40_22645"/>
<dbReference type="InterPro" id="IPR056909">
    <property type="entry name" value="SU10_portal"/>
</dbReference>
<dbReference type="EMBL" id="CP029426">
    <property type="protein sequence ID" value="AWM02554.1"/>
    <property type="molecule type" value="Genomic_DNA"/>
</dbReference>
<organism evidence="1 2">
    <name type="scientific">Bradyrhizobium amphicarpaeae</name>
    <dbReference type="NCBI Taxonomy" id="1404768"/>
    <lineage>
        <taxon>Bacteria</taxon>
        <taxon>Pseudomonadati</taxon>
        <taxon>Pseudomonadota</taxon>
        <taxon>Alphaproteobacteria</taxon>
        <taxon>Hyphomicrobiales</taxon>
        <taxon>Nitrobacteraceae</taxon>
        <taxon>Bradyrhizobium</taxon>
    </lineage>
</organism>
<reference evidence="1 2" key="2">
    <citation type="journal article" date="2019" name="Int. J. Syst. Evol. Microbiol.">
        <title>Description and complete genome sequence of Bradyrhizobium amphicarpaeae sp. nov., harbouring photosystem and nitrogen-fixation genes.</title>
        <authorList>
            <person name="Bromfield E.S.P."/>
            <person name="Cloutier S."/>
            <person name="Nguyen H.D.T."/>
        </authorList>
    </citation>
    <scope>NUCLEOTIDE SEQUENCE [LARGE SCALE GENOMIC DNA]</scope>
    <source>
        <strain evidence="1 2">39S1MB</strain>
    </source>
</reference>
<reference evidence="1 2" key="1">
    <citation type="journal article" date="2017" name="Syst. Appl. Microbiol.">
        <title>Soybeans inoculated with root zone soils of Canadian native legumes harbour diverse and novel Bradyrhizobium spp. that possess agricultural potential.</title>
        <authorList>
            <person name="Bromfield E.S.P."/>
            <person name="Cloutier S."/>
            <person name="Tambong J.T."/>
            <person name="Tran Thi T.V."/>
        </authorList>
    </citation>
    <scope>NUCLEOTIDE SEQUENCE [LARGE SCALE GENOMIC DNA]</scope>
    <source>
        <strain evidence="1 2">39S1MB</strain>
    </source>
</reference>
<evidence type="ECO:0000313" key="1">
    <source>
        <dbReference type="EMBL" id="AWM02554.1"/>
    </source>
</evidence>
<dbReference type="Proteomes" id="UP000215884">
    <property type="component" value="Chromosome"/>
</dbReference>
<keyword evidence="2" id="KW-1185">Reference proteome</keyword>
<proteinExistence type="predicted"/>
<dbReference type="RefSeq" id="WP_094891337.1">
    <property type="nucleotide sequence ID" value="NZ_CP029426.2"/>
</dbReference>
<dbReference type="OrthoDB" id="5464900at2"/>
<name>A0A2U8PXR2_9BRAD</name>